<proteinExistence type="predicted"/>
<feature type="signal peptide" evidence="12">
    <location>
        <begin position="1"/>
        <end position="21"/>
    </location>
</feature>
<evidence type="ECO:0000256" key="12">
    <source>
        <dbReference type="SAM" id="SignalP"/>
    </source>
</evidence>
<keyword evidence="6" id="KW-0130">Cell adhesion</keyword>
<feature type="domain" description="Cadherin" evidence="13">
    <location>
        <begin position="54"/>
        <end position="133"/>
    </location>
</feature>
<dbReference type="GO" id="GO:0016339">
    <property type="term" value="P:calcium-dependent cell-cell adhesion via plasma membrane cell adhesion molecules"/>
    <property type="evidence" value="ECO:0007669"/>
    <property type="project" value="TreeGrafter"/>
</dbReference>
<dbReference type="GO" id="GO:0007043">
    <property type="term" value="P:cell-cell junction assembly"/>
    <property type="evidence" value="ECO:0007669"/>
    <property type="project" value="TreeGrafter"/>
</dbReference>
<dbReference type="InterPro" id="IPR020894">
    <property type="entry name" value="Cadherin_CS"/>
</dbReference>
<keyword evidence="12" id="KW-0732">Signal</keyword>
<evidence type="ECO:0000256" key="4">
    <source>
        <dbReference type="ARBA" id="ARBA00022737"/>
    </source>
</evidence>
<dbReference type="PANTHER" id="PTHR24027:SF433">
    <property type="entry name" value="CADHERIN 27-RELATED"/>
    <property type="match status" value="1"/>
</dbReference>
<dbReference type="GeneTree" id="ENSGT00940000155218"/>
<feature type="domain" description="Cadherin" evidence="13">
    <location>
        <begin position="389"/>
        <end position="495"/>
    </location>
</feature>
<organism evidence="14 15">
    <name type="scientific">Fundulus heteroclitus</name>
    <name type="common">Killifish</name>
    <name type="synonym">Mummichog</name>
    <dbReference type="NCBI Taxonomy" id="8078"/>
    <lineage>
        <taxon>Eukaryota</taxon>
        <taxon>Metazoa</taxon>
        <taxon>Chordata</taxon>
        <taxon>Craniata</taxon>
        <taxon>Vertebrata</taxon>
        <taxon>Euteleostomi</taxon>
        <taxon>Actinopterygii</taxon>
        <taxon>Neopterygii</taxon>
        <taxon>Teleostei</taxon>
        <taxon>Neoteleostei</taxon>
        <taxon>Acanthomorphata</taxon>
        <taxon>Ovalentaria</taxon>
        <taxon>Atherinomorphae</taxon>
        <taxon>Cyprinodontiformes</taxon>
        <taxon>Fundulidae</taxon>
        <taxon>Fundulus</taxon>
    </lineage>
</organism>
<protein>
    <submittedName>
        <fullName evidence="14">Cadherin-like protein 26</fullName>
    </submittedName>
</protein>
<feature type="domain" description="Cadherin" evidence="13">
    <location>
        <begin position="254"/>
        <end position="389"/>
    </location>
</feature>
<dbReference type="GO" id="GO:0005509">
    <property type="term" value="F:calcium ion binding"/>
    <property type="evidence" value="ECO:0007669"/>
    <property type="project" value="UniProtKB-UniRule"/>
</dbReference>
<keyword evidence="5 10" id="KW-0106">Calcium</keyword>
<dbReference type="Ensembl" id="ENSFHET00000012132.1">
    <property type="protein sequence ID" value="ENSFHEP00000002499.1"/>
    <property type="gene ID" value="ENSFHEG00000003284.1"/>
</dbReference>
<evidence type="ECO:0000256" key="11">
    <source>
        <dbReference type="SAM" id="Phobius"/>
    </source>
</evidence>
<dbReference type="GO" id="GO:0016342">
    <property type="term" value="C:catenin complex"/>
    <property type="evidence" value="ECO:0007669"/>
    <property type="project" value="TreeGrafter"/>
</dbReference>
<reference evidence="14" key="2">
    <citation type="submission" date="2025-09" db="UniProtKB">
        <authorList>
            <consortium name="Ensembl"/>
        </authorList>
    </citation>
    <scope>IDENTIFICATION</scope>
</reference>
<evidence type="ECO:0000256" key="8">
    <source>
        <dbReference type="ARBA" id="ARBA00023136"/>
    </source>
</evidence>
<evidence type="ECO:0000313" key="14">
    <source>
        <dbReference type="Ensembl" id="ENSFHEP00000002499.1"/>
    </source>
</evidence>
<dbReference type="InterPro" id="IPR002126">
    <property type="entry name" value="Cadherin-like_dom"/>
</dbReference>
<dbReference type="AlphaFoldDB" id="A0A3Q2NTB5"/>
<feature type="transmembrane region" description="Helical" evidence="11">
    <location>
        <begin position="609"/>
        <end position="630"/>
    </location>
</feature>
<dbReference type="Proteomes" id="UP000265000">
    <property type="component" value="Unplaced"/>
</dbReference>
<dbReference type="PROSITE" id="PS00232">
    <property type="entry name" value="CADHERIN_1"/>
    <property type="match status" value="1"/>
</dbReference>
<evidence type="ECO:0000313" key="15">
    <source>
        <dbReference type="Proteomes" id="UP000265000"/>
    </source>
</evidence>
<keyword evidence="2" id="KW-1003">Cell membrane</keyword>
<dbReference type="CDD" id="cd11304">
    <property type="entry name" value="Cadherin_repeat"/>
    <property type="match status" value="3"/>
</dbReference>
<feature type="domain" description="Cadherin" evidence="13">
    <location>
        <begin position="134"/>
        <end position="247"/>
    </location>
</feature>
<dbReference type="Gene3D" id="2.60.40.60">
    <property type="entry name" value="Cadherins"/>
    <property type="match status" value="5"/>
</dbReference>
<dbReference type="FunFam" id="2.60.40.60:FF:000019">
    <property type="entry name" value="Cadherin 2"/>
    <property type="match status" value="1"/>
</dbReference>
<keyword evidence="4" id="KW-0677">Repeat</keyword>
<evidence type="ECO:0000256" key="7">
    <source>
        <dbReference type="ARBA" id="ARBA00022989"/>
    </source>
</evidence>
<dbReference type="GO" id="GO:0008013">
    <property type="term" value="F:beta-catenin binding"/>
    <property type="evidence" value="ECO:0007669"/>
    <property type="project" value="TreeGrafter"/>
</dbReference>
<dbReference type="GO" id="GO:0034332">
    <property type="term" value="P:adherens junction organization"/>
    <property type="evidence" value="ECO:0007669"/>
    <property type="project" value="TreeGrafter"/>
</dbReference>
<dbReference type="PROSITE" id="PS50268">
    <property type="entry name" value="CADHERIN_2"/>
    <property type="match status" value="4"/>
</dbReference>
<dbReference type="InterPro" id="IPR015919">
    <property type="entry name" value="Cadherin-like_sf"/>
</dbReference>
<dbReference type="STRING" id="8078.ENSFHEP00000002499"/>
<keyword evidence="9" id="KW-0325">Glycoprotein</keyword>
<dbReference type="SMART" id="SM00112">
    <property type="entry name" value="CA"/>
    <property type="match status" value="5"/>
</dbReference>
<dbReference type="PRINTS" id="PR00205">
    <property type="entry name" value="CADHERIN"/>
</dbReference>
<dbReference type="PRINTS" id="PR01820">
    <property type="entry name" value="DESMOCOLLIN"/>
</dbReference>
<name>A0A3Q2NTB5_FUNHE</name>
<keyword evidence="8 11" id="KW-0472">Membrane</keyword>
<dbReference type="GO" id="GO:0007156">
    <property type="term" value="P:homophilic cell adhesion via plasma membrane adhesion molecules"/>
    <property type="evidence" value="ECO:0007669"/>
    <property type="project" value="InterPro"/>
</dbReference>
<evidence type="ECO:0000259" key="13">
    <source>
        <dbReference type="PROSITE" id="PS50268"/>
    </source>
</evidence>
<keyword evidence="3 11" id="KW-0812">Transmembrane</keyword>
<dbReference type="InterPro" id="IPR039808">
    <property type="entry name" value="Cadherin"/>
</dbReference>
<dbReference type="GO" id="GO:0000902">
    <property type="term" value="P:cell morphogenesis"/>
    <property type="evidence" value="ECO:0007669"/>
    <property type="project" value="TreeGrafter"/>
</dbReference>
<dbReference type="GO" id="GO:0044331">
    <property type="term" value="P:cell-cell adhesion mediated by cadherin"/>
    <property type="evidence" value="ECO:0007669"/>
    <property type="project" value="TreeGrafter"/>
</dbReference>
<dbReference type="GO" id="GO:0005912">
    <property type="term" value="C:adherens junction"/>
    <property type="evidence" value="ECO:0007669"/>
    <property type="project" value="TreeGrafter"/>
</dbReference>
<evidence type="ECO:0000256" key="5">
    <source>
        <dbReference type="ARBA" id="ARBA00022837"/>
    </source>
</evidence>
<keyword evidence="7 11" id="KW-1133">Transmembrane helix</keyword>
<evidence type="ECO:0000256" key="3">
    <source>
        <dbReference type="ARBA" id="ARBA00022692"/>
    </source>
</evidence>
<dbReference type="FunFam" id="2.60.40.60:FF:000011">
    <property type="entry name" value="Cadherin 1"/>
    <property type="match status" value="1"/>
</dbReference>
<dbReference type="GO" id="GO:0060027">
    <property type="term" value="P:convergent extension involved in gastrulation"/>
    <property type="evidence" value="ECO:0007669"/>
    <property type="project" value="UniProtKB-ARBA"/>
</dbReference>
<feature type="chain" id="PRO_5018534880" evidence="12">
    <location>
        <begin position="22"/>
        <end position="795"/>
    </location>
</feature>
<dbReference type="FunFam" id="2.60.40.60:FF:000027">
    <property type="entry name" value="Cadherin 2"/>
    <property type="match status" value="1"/>
</dbReference>
<reference evidence="14" key="1">
    <citation type="submission" date="2025-08" db="UniProtKB">
        <authorList>
            <consortium name="Ensembl"/>
        </authorList>
    </citation>
    <scope>IDENTIFICATION</scope>
</reference>
<evidence type="ECO:0000256" key="2">
    <source>
        <dbReference type="ARBA" id="ARBA00022475"/>
    </source>
</evidence>
<keyword evidence="15" id="KW-1185">Reference proteome</keyword>
<evidence type="ECO:0000256" key="9">
    <source>
        <dbReference type="ARBA" id="ARBA00023180"/>
    </source>
</evidence>
<accession>A0A3Q2NTB5</accession>
<comment type="subcellular location">
    <subcellularLocation>
        <location evidence="1">Cell membrane</location>
        <topology evidence="1">Single-pass type I membrane protein</topology>
    </subcellularLocation>
</comment>
<evidence type="ECO:0000256" key="6">
    <source>
        <dbReference type="ARBA" id="ARBA00022889"/>
    </source>
</evidence>
<dbReference type="GO" id="GO:0045296">
    <property type="term" value="F:cadherin binding"/>
    <property type="evidence" value="ECO:0007669"/>
    <property type="project" value="TreeGrafter"/>
</dbReference>
<sequence length="795" mass="88067">MEIKTLCLLMILSLGVQLPKAEVLLRQKRDWIIDTLTIDEGYNGTFPHYLGKIDIDSNISVLAITGPGINEEPRELLEINQKSGRAFQLGPVDYEKYQLLKLTIKGRSKINQPVIYVGVNFEIIDANDNPPIFDQTAYETTIKESTLQGTTLINVTATDGDRTEKFKKFNFSIDSVSPKPDDLEFFIVKLSNSDHGTISFKGCLDSKKAEKYTLIVKATDFGKPKPLSSSTTVTINIEHGNQHRPVITNQIGQENVKEGLQHVLVSRLQVKDEDTIGTKGWKAKYKIHGDKNNNFRIITDPQTNEGLLYVNKPLDFEDESLKNISVSVENEIPYFTCKVTDLNTAGLWKLETDPPRNMYSGASMGSATAGGGTYPITVVVEDVNEPPIFDPLKPVSVHENVKEGHYLATCTARDPDATSTDIRYIKGDDPADFAAVDSKTGNITTSRILDRESPFDEDGVYVITIHAVDSGNPSMTGTATLSIYIIDENDNAPFLNESTFYMCQSDKPSRVKVTAVDLDEYPFGGPFWFELVGDANNIWRVDPGQGYSVNLVNDKKVYSGHHELQLEVSDYQGKKALHNVTVTVCECADPTRPDCRQLKATGSIVGARALGIMFLGIILLIGLLFLTFLITCKPEKLILPDDDPVQHLMTSNTEEPGNDCEVPFLPLNHCVGLQRNECGVVTQSIIPLKVCSELPSAVEIRPPTNKPQTSSNTVWMEDAHQTILLTVVMTALNTLEVPSKELGDYEPIKYADEGDMEHNFELDTISNPEAPFDSDLELDSTFLPLALICSPDMFP</sequence>
<dbReference type="SUPFAM" id="SSF49313">
    <property type="entry name" value="Cadherin-like"/>
    <property type="match status" value="5"/>
</dbReference>
<dbReference type="Pfam" id="PF00028">
    <property type="entry name" value="Cadherin"/>
    <property type="match status" value="3"/>
</dbReference>
<evidence type="ECO:0000256" key="10">
    <source>
        <dbReference type="PROSITE-ProRule" id="PRU00043"/>
    </source>
</evidence>
<evidence type="ECO:0000256" key="1">
    <source>
        <dbReference type="ARBA" id="ARBA00004251"/>
    </source>
</evidence>
<dbReference type="PANTHER" id="PTHR24027">
    <property type="entry name" value="CADHERIN-23"/>
    <property type="match status" value="1"/>
</dbReference>
<dbReference type="GO" id="GO:0016477">
    <property type="term" value="P:cell migration"/>
    <property type="evidence" value="ECO:0007669"/>
    <property type="project" value="TreeGrafter"/>
</dbReference>